<dbReference type="PATRIC" id="fig|1618779.3.peg.325"/>
<evidence type="ECO:0000256" key="8">
    <source>
        <dbReference type="ARBA" id="ARBA00047380"/>
    </source>
</evidence>
<dbReference type="NCBIfam" id="NF004012">
    <property type="entry name" value="PRK05477.1-2"/>
    <property type="match status" value="1"/>
</dbReference>
<organism evidence="11 12">
    <name type="scientific">Candidatus Nomurabacteria bacterium GW2011_GWF2_43_8</name>
    <dbReference type="NCBI Taxonomy" id="1618779"/>
    <lineage>
        <taxon>Bacteria</taxon>
        <taxon>Candidatus Nomuraibacteriota</taxon>
    </lineage>
</organism>
<evidence type="ECO:0000256" key="5">
    <source>
        <dbReference type="ARBA" id="ARBA00022840"/>
    </source>
</evidence>
<dbReference type="FunFam" id="1.10.10.410:FF:000001">
    <property type="entry name" value="Aspartyl/glutamyl-tRNA(Asn/Gln) amidotransferase subunit B"/>
    <property type="match status" value="1"/>
</dbReference>
<dbReference type="InterPro" id="IPR003789">
    <property type="entry name" value="Asn/Gln_tRNA_amidoTrase-B-like"/>
</dbReference>
<dbReference type="Pfam" id="PF02637">
    <property type="entry name" value="GatB_Yqey"/>
    <property type="match status" value="1"/>
</dbReference>
<evidence type="ECO:0000256" key="9">
    <source>
        <dbReference type="ARBA" id="ARBA00047913"/>
    </source>
</evidence>
<keyword evidence="3" id="KW-0436">Ligase</keyword>
<dbReference type="InterPro" id="IPR014746">
    <property type="entry name" value="Gln_synth/guanido_kin_cat_dom"/>
</dbReference>
<dbReference type="PANTHER" id="PTHR11659">
    <property type="entry name" value="GLUTAMYL-TRNA GLN AMIDOTRANSFERASE SUBUNIT B MITOCHONDRIAL AND PROKARYOTIC PET112-RELATED"/>
    <property type="match status" value="1"/>
</dbReference>
<dbReference type="GO" id="GO:0005524">
    <property type="term" value="F:ATP binding"/>
    <property type="evidence" value="ECO:0007669"/>
    <property type="project" value="UniProtKB-KW"/>
</dbReference>
<dbReference type="Gene3D" id="1.10.10.410">
    <property type="match status" value="1"/>
</dbReference>
<gene>
    <name evidence="11" type="ORF">UW07_C0015G0010</name>
</gene>
<evidence type="ECO:0000256" key="6">
    <source>
        <dbReference type="ARBA" id="ARBA00022917"/>
    </source>
</evidence>
<evidence type="ECO:0000256" key="4">
    <source>
        <dbReference type="ARBA" id="ARBA00022741"/>
    </source>
</evidence>
<comment type="catalytic activity">
    <reaction evidence="8">
        <text>L-aspartyl-tRNA(Asn) + L-glutamine + ATP + H2O = L-asparaginyl-tRNA(Asn) + L-glutamate + ADP + phosphate + 2 H(+)</text>
        <dbReference type="Rhea" id="RHEA:14513"/>
        <dbReference type="Rhea" id="RHEA-COMP:9674"/>
        <dbReference type="Rhea" id="RHEA-COMP:9677"/>
        <dbReference type="ChEBI" id="CHEBI:15377"/>
        <dbReference type="ChEBI" id="CHEBI:15378"/>
        <dbReference type="ChEBI" id="CHEBI:29985"/>
        <dbReference type="ChEBI" id="CHEBI:30616"/>
        <dbReference type="ChEBI" id="CHEBI:43474"/>
        <dbReference type="ChEBI" id="CHEBI:58359"/>
        <dbReference type="ChEBI" id="CHEBI:78515"/>
        <dbReference type="ChEBI" id="CHEBI:78516"/>
        <dbReference type="ChEBI" id="CHEBI:456216"/>
    </reaction>
</comment>
<sequence>SRHLRPQIVIILPVGCRAGQVVVVVAPYREGDVKHPVVHPAVHGYFPGIHSSLCETVTLQVAGIKGQDGVEGFGLDRQGFEYPGVAFGISPGYEPECRLGAGAGNPDEEKPNVNICPVCTAHPGALPVPNKQAIENVIKVGLAINGKIADFTEFDRKNYFYPDIPKGYQISQYKYPIVVGGRLADFDVTRVHLEEDTANNKHDRGDFSLIDFNRAGVPLMELVTEPHTFESAEETAQKATKFAKELQLVLWYLGVSEANMEKGEMRIEANISVTNDPKILGTKVEVKNLNSFRSVERAIKYEVDRMTELLETGKGNEIIQETRGWDENKQETFSQRKKEGSSDYRYFPDPDLPKMKLHEAFDLKKMKEKLPELPEVKRARYRKEGYKEEDVELIIEHPFLTEWLEGVKKEIKNKTALPIAYNYIASDYLGIEKNIAGVKFPSYKNFAELIDLVFENKISSRAAKNILAMIVIKDESPLKLATEKGLLQTSDTGALKQIAQKIIEANPKVVADYKGGKRQALMSLVGQMMKETKGSANPALAKEILLELLK</sequence>
<reference evidence="11 12" key="1">
    <citation type="journal article" date="2015" name="Nature">
        <title>rRNA introns, odd ribosomes, and small enigmatic genomes across a large radiation of phyla.</title>
        <authorList>
            <person name="Brown C.T."/>
            <person name="Hug L.A."/>
            <person name="Thomas B.C."/>
            <person name="Sharon I."/>
            <person name="Castelle C.J."/>
            <person name="Singh A."/>
            <person name="Wilkins M.J."/>
            <person name="Williams K.H."/>
            <person name="Banfield J.F."/>
        </authorList>
    </citation>
    <scope>NUCLEOTIDE SEQUENCE [LARGE SCALE GENOMIC DNA]</scope>
</reference>
<dbReference type="SMART" id="SM00845">
    <property type="entry name" value="GatB_Yqey"/>
    <property type="match status" value="1"/>
</dbReference>
<dbReference type="SUPFAM" id="SSF55931">
    <property type="entry name" value="Glutamine synthetase/guanido kinase"/>
    <property type="match status" value="1"/>
</dbReference>
<evidence type="ECO:0000256" key="3">
    <source>
        <dbReference type="ARBA" id="ARBA00022598"/>
    </source>
</evidence>
<comment type="catalytic activity">
    <reaction evidence="9">
        <text>L-glutamyl-tRNA(Gln) + L-glutamine + ATP + H2O = L-glutaminyl-tRNA(Gln) + L-glutamate + ADP + phosphate + H(+)</text>
        <dbReference type="Rhea" id="RHEA:17521"/>
        <dbReference type="Rhea" id="RHEA-COMP:9681"/>
        <dbReference type="Rhea" id="RHEA-COMP:9684"/>
        <dbReference type="ChEBI" id="CHEBI:15377"/>
        <dbReference type="ChEBI" id="CHEBI:15378"/>
        <dbReference type="ChEBI" id="CHEBI:29985"/>
        <dbReference type="ChEBI" id="CHEBI:30616"/>
        <dbReference type="ChEBI" id="CHEBI:43474"/>
        <dbReference type="ChEBI" id="CHEBI:58359"/>
        <dbReference type="ChEBI" id="CHEBI:78520"/>
        <dbReference type="ChEBI" id="CHEBI:78521"/>
        <dbReference type="ChEBI" id="CHEBI:456216"/>
    </reaction>
</comment>
<keyword evidence="4" id="KW-0547">Nucleotide-binding</keyword>
<dbReference type="NCBIfam" id="NF004014">
    <property type="entry name" value="PRK05477.1-4"/>
    <property type="match status" value="1"/>
</dbReference>
<dbReference type="EMBL" id="LCGX01000015">
    <property type="protein sequence ID" value="KKT24423.1"/>
    <property type="molecule type" value="Genomic_DNA"/>
</dbReference>
<keyword evidence="6" id="KW-0648">Protein biosynthesis</keyword>
<comment type="subunit">
    <text evidence="2">Heterotrimer of A, B and C subunits.</text>
</comment>
<dbReference type="InterPro" id="IPR006075">
    <property type="entry name" value="Asn/Gln-tRNA_Trfase_suB/E_cat"/>
</dbReference>
<dbReference type="InterPro" id="IPR018027">
    <property type="entry name" value="Asn/Gln_amidotransferase"/>
</dbReference>
<dbReference type="InterPro" id="IPR023168">
    <property type="entry name" value="GatB_Yqey_C_2"/>
</dbReference>
<dbReference type="GO" id="GO:0016740">
    <property type="term" value="F:transferase activity"/>
    <property type="evidence" value="ECO:0007669"/>
    <property type="project" value="UniProtKB-KW"/>
</dbReference>
<protein>
    <submittedName>
        <fullName evidence="11">Aspartyl/glutamyl-tRNA(Asn/Gln) amidotransferase subunit B</fullName>
    </submittedName>
</protein>
<dbReference type="GO" id="GO:0006412">
    <property type="term" value="P:translation"/>
    <property type="evidence" value="ECO:0007669"/>
    <property type="project" value="UniProtKB-KW"/>
</dbReference>
<comment type="function">
    <text evidence="7">Allows the formation of correctly charged Asn-tRNA(Asn) or Gln-tRNA(Gln) through the transamidation of misacylated Asp-tRNA(Asn) or Glu-tRNA(Gln) in organisms which lack either or both of asparaginyl-tRNA or glutaminyl-tRNA synthetases. The reaction takes place in the presence of glutamine and ATP through an activated phospho-Asp-tRNA(Asn) or phospho-Glu-tRNA(Gln).</text>
</comment>
<dbReference type="InterPro" id="IPR017958">
    <property type="entry name" value="Gln-tRNA_amidoTrfase_suB_CS"/>
</dbReference>
<dbReference type="InterPro" id="IPR004413">
    <property type="entry name" value="GatB"/>
</dbReference>
<evidence type="ECO:0000313" key="11">
    <source>
        <dbReference type="EMBL" id="KKT24423.1"/>
    </source>
</evidence>
<evidence type="ECO:0000256" key="1">
    <source>
        <dbReference type="ARBA" id="ARBA00005306"/>
    </source>
</evidence>
<dbReference type="Proteomes" id="UP000033831">
    <property type="component" value="Unassembled WGS sequence"/>
</dbReference>
<proteinExistence type="inferred from homology"/>
<evidence type="ECO:0000313" key="12">
    <source>
        <dbReference type="Proteomes" id="UP000033831"/>
    </source>
</evidence>
<keyword evidence="11" id="KW-0808">Transferase</keyword>
<dbReference type="HAMAP" id="MF_00121">
    <property type="entry name" value="GatB"/>
    <property type="match status" value="1"/>
</dbReference>
<dbReference type="PROSITE" id="PS01234">
    <property type="entry name" value="GATB"/>
    <property type="match status" value="1"/>
</dbReference>
<evidence type="ECO:0000259" key="10">
    <source>
        <dbReference type="SMART" id="SM00845"/>
    </source>
</evidence>
<feature type="domain" description="Asn/Gln amidotransferase" evidence="10">
    <location>
        <begin position="402"/>
        <end position="549"/>
    </location>
</feature>
<evidence type="ECO:0000256" key="2">
    <source>
        <dbReference type="ARBA" id="ARBA00011123"/>
    </source>
</evidence>
<dbReference type="SUPFAM" id="SSF89095">
    <property type="entry name" value="GatB/YqeY motif"/>
    <property type="match status" value="2"/>
</dbReference>
<comment type="similarity">
    <text evidence="1">Belongs to the GatB/GatE family. GatB subfamily.</text>
</comment>
<comment type="caution">
    <text evidence="11">The sequence shown here is derived from an EMBL/GenBank/DDBJ whole genome shotgun (WGS) entry which is preliminary data.</text>
</comment>
<feature type="non-terminal residue" evidence="11">
    <location>
        <position position="1"/>
    </location>
</feature>
<accession>A0A0G1FQR8</accession>
<dbReference type="AlphaFoldDB" id="A0A0G1FQR8"/>
<evidence type="ECO:0000256" key="7">
    <source>
        <dbReference type="ARBA" id="ARBA00024799"/>
    </source>
</evidence>
<dbReference type="GO" id="GO:0016884">
    <property type="term" value="F:carbon-nitrogen ligase activity, with glutamine as amido-N-donor"/>
    <property type="evidence" value="ECO:0007669"/>
    <property type="project" value="InterPro"/>
</dbReference>
<dbReference type="Pfam" id="PF02934">
    <property type="entry name" value="GatB_N"/>
    <property type="match status" value="1"/>
</dbReference>
<keyword evidence="5" id="KW-0067">ATP-binding</keyword>
<dbReference type="InterPro" id="IPR017959">
    <property type="entry name" value="Asn/Gln-tRNA_amidoTrfase_suB/E"/>
</dbReference>
<name>A0A0G1FQR8_9BACT</name>
<dbReference type="NCBIfam" id="TIGR00133">
    <property type="entry name" value="gatB"/>
    <property type="match status" value="1"/>
</dbReference>